<comment type="subunit">
    <text evidence="7">Homodimer. Heterotetramer of two MnmE and two MnmG subunits.</text>
</comment>
<feature type="domain" description="TrmE-type G" evidence="9">
    <location>
        <begin position="217"/>
        <end position="367"/>
    </location>
</feature>
<evidence type="ECO:0000256" key="2">
    <source>
        <dbReference type="ARBA" id="ARBA00022694"/>
    </source>
</evidence>
<evidence type="ECO:0000256" key="5">
    <source>
        <dbReference type="ARBA" id="ARBA00022958"/>
    </source>
</evidence>
<name>A0A7Y0HFV7_9PROT</name>
<dbReference type="InterPro" id="IPR027266">
    <property type="entry name" value="TrmE/GcvT-like"/>
</dbReference>
<comment type="caution">
    <text evidence="10">The sequence shown here is derived from an EMBL/GenBank/DDBJ whole genome shotgun (WGS) entry which is preliminary data.</text>
</comment>
<keyword evidence="2 7" id="KW-0819">tRNA processing</keyword>
<dbReference type="GO" id="GO:0030488">
    <property type="term" value="P:tRNA methylation"/>
    <property type="evidence" value="ECO:0007669"/>
    <property type="project" value="TreeGrafter"/>
</dbReference>
<evidence type="ECO:0000256" key="1">
    <source>
        <dbReference type="ARBA" id="ARBA00011043"/>
    </source>
</evidence>
<dbReference type="PRINTS" id="PR00326">
    <property type="entry name" value="GTP1OBG"/>
</dbReference>
<keyword evidence="7" id="KW-0963">Cytoplasm</keyword>
<dbReference type="InterPro" id="IPR025867">
    <property type="entry name" value="MnmE_helical"/>
</dbReference>
<comment type="similarity">
    <text evidence="1 7 8">Belongs to the TRAFAC class TrmE-Era-EngA-EngB-Septin-like GTPase superfamily. TrmE GTPase family.</text>
</comment>
<dbReference type="InterPro" id="IPR004520">
    <property type="entry name" value="GTPase_MnmE"/>
</dbReference>
<dbReference type="PROSITE" id="PS51709">
    <property type="entry name" value="G_TRME"/>
    <property type="match status" value="1"/>
</dbReference>
<evidence type="ECO:0000259" key="9">
    <source>
        <dbReference type="PROSITE" id="PS51709"/>
    </source>
</evidence>
<dbReference type="Pfam" id="PF12631">
    <property type="entry name" value="MnmE_helical"/>
    <property type="match status" value="1"/>
</dbReference>
<dbReference type="SUPFAM" id="SSF52540">
    <property type="entry name" value="P-loop containing nucleoside triphosphate hydrolases"/>
    <property type="match status" value="1"/>
</dbReference>
<dbReference type="Gene3D" id="1.20.120.430">
    <property type="entry name" value="tRNA modification GTPase MnmE domain 2"/>
    <property type="match status" value="1"/>
</dbReference>
<dbReference type="InterPro" id="IPR005225">
    <property type="entry name" value="Small_GTP-bd"/>
</dbReference>
<dbReference type="CDD" id="cd14858">
    <property type="entry name" value="TrmE_N"/>
    <property type="match status" value="1"/>
</dbReference>
<feature type="binding site" evidence="7">
    <location>
        <position position="21"/>
    </location>
    <ligand>
        <name>(6S)-5-formyl-5,6,7,8-tetrahydrofolate</name>
        <dbReference type="ChEBI" id="CHEBI:57457"/>
    </ligand>
</feature>
<dbReference type="InterPro" id="IPR018948">
    <property type="entry name" value="GTP-bd_TrmE_N"/>
</dbReference>
<feature type="binding site" evidence="7">
    <location>
        <position position="81"/>
    </location>
    <ligand>
        <name>(6S)-5-formyl-5,6,7,8-tetrahydrofolate</name>
        <dbReference type="ChEBI" id="CHEBI:57457"/>
    </ligand>
</feature>
<feature type="binding site" evidence="7">
    <location>
        <begin position="271"/>
        <end position="274"/>
    </location>
    <ligand>
        <name>GTP</name>
        <dbReference type="ChEBI" id="CHEBI:37565"/>
    </ligand>
</feature>
<dbReference type="InterPro" id="IPR027417">
    <property type="entry name" value="P-loop_NTPase"/>
</dbReference>
<comment type="cofactor">
    <cofactor evidence="7">
        <name>K(+)</name>
        <dbReference type="ChEBI" id="CHEBI:29103"/>
    </cofactor>
    <text evidence="7">Binds 1 potassium ion per subunit.</text>
</comment>
<evidence type="ECO:0000256" key="7">
    <source>
        <dbReference type="HAMAP-Rule" id="MF_00379"/>
    </source>
</evidence>
<dbReference type="InterPro" id="IPR031168">
    <property type="entry name" value="G_TrmE"/>
</dbReference>
<evidence type="ECO:0000256" key="4">
    <source>
        <dbReference type="ARBA" id="ARBA00022801"/>
    </source>
</evidence>
<keyword evidence="11" id="KW-1185">Reference proteome</keyword>
<dbReference type="Pfam" id="PF01926">
    <property type="entry name" value="MMR_HSR1"/>
    <property type="match status" value="1"/>
</dbReference>
<dbReference type="PANTHER" id="PTHR42714">
    <property type="entry name" value="TRNA MODIFICATION GTPASE GTPBP3"/>
    <property type="match status" value="1"/>
</dbReference>
<proteinExistence type="inferred from homology"/>
<evidence type="ECO:0000256" key="6">
    <source>
        <dbReference type="ARBA" id="ARBA00023134"/>
    </source>
</evidence>
<feature type="binding site" evidence="7">
    <location>
        <position position="441"/>
    </location>
    <ligand>
        <name>(6S)-5-formyl-5,6,7,8-tetrahydrofolate</name>
        <dbReference type="ChEBI" id="CHEBI:57457"/>
    </ligand>
</feature>
<dbReference type="CDD" id="cd04164">
    <property type="entry name" value="trmE"/>
    <property type="match status" value="1"/>
</dbReference>
<sequence>MSDTIFALGSGPAPAGVAVIRLSGPHAGTALSTLTDGRPFPDPRVATLRNLIDPTSSGLLDQGIVLWFPAPNSFTGEDVAELHVHGGAASIQAVLSALSTIPGCRMAEAGEFTRRAFAAGRMNLTEVEGLADLIAAETDAQRRLALRQASGEGADLYKNWTDRLVRILATLEAAVDFPEDDLPEQILNRNEIDIRTLVEEWTQHIELGRASAGIRDGVRVAILGAPNVGKSSLLNRLAGRDAAIVSETAGTTRDVIEVRLDLGGYAVTLSDTAGLRETEDRIEEEGVRRALDAARAADLILYLSDDATVLRSALPNALSDREGDIFLILTKQDTEEEADQTTGLYPISSKTGAGLTQLLERLEEACQSRYGAAVAAVAVRARHREALAEACDALEHALIEREFALAAEDVRIAVTQVGRITGRVDVESILDVVFSEFCIGK</sequence>
<dbReference type="Gene3D" id="3.40.50.300">
    <property type="entry name" value="P-loop containing nucleotide triphosphate hydrolases"/>
    <property type="match status" value="1"/>
</dbReference>
<dbReference type="InterPro" id="IPR006073">
    <property type="entry name" value="GTP-bd"/>
</dbReference>
<feature type="binding site" evidence="7">
    <location>
        <position position="231"/>
    </location>
    <ligand>
        <name>Mg(2+)</name>
        <dbReference type="ChEBI" id="CHEBI:18420"/>
    </ligand>
</feature>
<feature type="binding site" evidence="7">
    <location>
        <position position="252"/>
    </location>
    <ligand>
        <name>Mg(2+)</name>
        <dbReference type="ChEBI" id="CHEBI:18420"/>
    </ligand>
</feature>
<dbReference type="GO" id="GO:0046872">
    <property type="term" value="F:metal ion binding"/>
    <property type="evidence" value="ECO:0007669"/>
    <property type="project" value="UniProtKB-KW"/>
</dbReference>
<dbReference type="GO" id="GO:0003924">
    <property type="term" value="F:GTPase activity"/>
    <property type="evidence" value="ECO:0007669"/>
    <property type="project" value="UniProtKB-UniRule"/>
</dbReference>
<comment type="function">
    <text evidence="7">Exhibits a very high intrinsic GTPase hydrolysis rate. Involved in the addition of a carboxymethylaminomethyl (cmnm) group at the wobble position (U34) of certain tRNAs, forming tRNA-cmnm(5)s(2)U34.</text>
</comment>
<dbReference type="EMBL" id="JABBNT010000003">
    <property type="protein sequence ID" value="NMM45008.1"/>
    <property type="molecule type" value="Genomic_DNA"/>
</dbReference>
<keyword evidence="7" id="KW-0460">Magnesium</keyword>
<evidence type="ECO:0000256" key="3">
    <source>
        <dbReference type="ARBA" id="ARBA00022741"/>
    </source>
</evidence>
<dbReference type="EC" id="3.6.-.-" evidence="7"/>
<keyword evidence="3 7" id="KW-0547">Nucleotide-binding</keyword>
<dbReference type="AlphaFoldDB" id="A0A7Y0HFV7"/>
<evidence type="ECO:0000313" key="11">
    <source>
        <dbReference type="Proteomes" id="UP000539372"/>
    </source>
</evidence>
<dbReference type="FunFam" id="3.30.1360.120:FF:000007">
    <property type="entry name" value="tRNA modification GTPase GTPBP3, mitochondrial"/>
    <property type="match status" value="1"/>
</dbReference>
<evidence type="ECO:0000313" key="10">
    <source>
        <dbReference type="EMBL" id="NMM45008.1"/>
    </source>
</evidence>
<comment type="caution">
    <text evidence="7">Lacks conserved residue(s) required for the propagation of feature annotation.</text>
</comment>
<organism evidence="10 11">
    <name type="scientific">Pacificispira spongiicola</name>
    <dbReference type="NCBI Taxonomy" id="2729598"/>
    <lineage>
        <taxon>Bacteria</taxon>
        <taxon>Pseudomonadati</taxon>
        <taxon>Pseudomonadota</taxon>
        <taxon>Alphaproteobacteria</taxon>
        <taxon>Rhodospirillales</taxon>
        <taxon>Rhodospirillaceae</taxon>
        <taxon>Pacificispira</taxon>
    </lineage>
</organism>
<dbReference type="NCBIfam" id="TIGR00450">
    <property type="entry name" value="mnmE_trmE_thdF"/>
    <property type="match status" value="1"/>
</dbReference>
<dbReference type="Gene3D" id="3.30.1360.120">
    <property type="entry name" value="Probable tRNA modification gtpase trme, domain 1"/>
    <property type="match status" value="1"/>
</dbReference>
<keyword evidence="6 7" id="KW-0342">GTP-binding</keyword>
<dbReference type="Proteomes" id="UP000539372">
    <property type="component" value="Unassembled WGS sequence"/>
</dbReference>
<dbReference type="NCBIfam" id="NF003661">
    <property type="entry name" value="PRK05291.1-3"/>
    <property type="match status" value="1"/>
</dbReference>
<feature type="binding site" evidence="7">
    <location>
        <begin position="246"/>
        <end position="252"/>
    </location>
    <ligand>
        <name>GTP</name>
        <dbReference type="ChEBI" id="CHEBI:37565"/>
    </ligand>
</feature>
<keyword evidence="4 7" id="KW-0378">Hydrolase</keyword>
<dbReference type="GO" id="GO:0005525">
    <property type="term" value="F:GTP binding"/>
    <property type="evidence" value="ECO:0007669"/>
    <property type="project" value="UniProtKB-UniRule"/>
</dbReference>
<dbReference type="Pfam" id="PF10396">
    <property type="entry name" value="TrmE_N"/>
    <property type="match status" value="1"/>
</dbReference>
<keyword evidence="7" id="KW-0479">Metal-binding</keyword>
<feature type="binding site" evidence="7">
    <location>
        <position position="121"/>
    </location>
    <ligand>
        <name>(6S)-5-formyl-5,6,7,8-tetrahydrofolate</name>
        <dbReference type="ChEBI" id="CHEBI:57457"/>
    </ligand>
</feature>
<comment type="subcellular location">
    <subcellularLocation>
        <location evidence="7">Cytoplasm</location>
    </subcellularLocation>
</comment>
<evidence type="ECO:0000256" key="8">
    <source>
        <dbReference type="RuleBase" id="RU003313"/>
    </source>
</evidence>
<dbReference type="NCBIfam" id="TIGR00231">
    <property type="entry name" value="small_GTP"/>
    <property type="match status" value="1"/>
</dbReference>
<protein>
    <recommendedName>
        <fullName evidence="7">tRNA modification GTPase MnmE</fullName>
        <ecNumber evidence="7">3.6.-.-</ecNumber>
    </recommendedName>
</protein>
<dbReference type="RefSeq" id="WP_169625385.1">
    <property type="nucleotide sequence ID" value="NZ_JABBNT010000003.1"/>
</dbReference>
<accession>A0A7Y0HFV7</accession>
<keyword evidence="5 7" id="KW-0630">Potassium</keyword>
<gene>
    <name evidence="7 10" type="primary">mnmE</name>
    <name evidence="7" type="synonym">trmE</name>
    <name evidence="10" type="ORF">HH303_11005</name>
</gene>
<dbReference type="PANTHER" id="PTHR42714:SF2">
    <property type="entry name" value="TRNA MODIFICATION GTPASE GTPBP3, MITOCHONDRIAL"/>
    <property type="match status" value="1"/>
</dbReference>
<dbReference type="GO" id="GO:0002098">
    <property type="term" value="P:tRNA wobble uridine modification"/>
    <property type="evidence" value="ECO:0007669"/>
    <property type="project" value="TreeGrafter"/>
</dbReference>
<dbReference type="GO" id="GO:0005737">
    <property type="term" value="C:cytoplasm"/>
    <property type="evidence" value="ECO:0007669"/>
    <property type="project" value="UniProtKB-SubCell"/>
</dbReference>
<feature type="binding site" evidence="7">
    <location>
        <begin position="227"/>
        <end position="232"/>
    </location>
    <ligand>
        <name>GTP</name>
        <dbReference type="ChEBI" id="CHEBI:37565"/>
    </ligand>
</feature>
<dbReference type="InterPro" id="IPR027368">
    <property type="entry name" value="MnmE_dom2"/>
</dbReference>
<dbReference type="HAMAP" id="MF_00379">
    <property type="entry name" value="GTPase_MnmE"/>
    <property type="match status" value="1"/>
</dbReference>
<reference evidence="10 11" key="1">
    <citation type="submission" date="2020-04" db="EMBL/GenBank/DDBJ databases">
        <title>Rhodospirillaceae bacterium KN72 isolated from deep sea.</title>
        <authorList>
            <person name="Zhang D.-C."/>
        </authorList>
    </citation>
    <scope>NUCLEOTIDE SEQUENCE [LARGE SCALE GENOMIC DNA]</scope>
    <source>
        <strain evidence="10 11">KN72</strain>
    </source>
</reference>